<gene>
    <name evidence="1" type="ORF">CGE01nite_10610</name>
</gene>
<evidence type="ECO:0000313" key="1">
    <source>
        <dbReference type="EMBL" id="GEA83810.1"/>
    </source>
</evidence>
<dbReference type="EMBL" id="BJLQ01000007">
    <property type="protein sequence ID" value="GEA83810.1"/>
    <property type="molecule type" value="Genomic_DNA"/>
</dbReference>
<name>A0A4Y3KLI1_9CELL</name>
<reference evidence="1 2" key="1">
    <citation type="submission" date="2019-06" db="EMBL/GenBank/DDBJ databases">
        <title>Whole genome shotgun sequence of Cellulomonas gelida NBRC 3748.</title>
        <authorList>
            <person name="Hosoyama A."/>
            <person name="Uohara A."/>
            <person name="Ohji S."/>
            <person name="Ichikawa N."/>
        </authorList>
    </citation>
    <scope>NUCLEOTIDE SEQUENCE [LARGE SCALE GENOMIC DNA]</scope>
    <source>
        <strain evidence="1 2">NBRC 3748</strain>
    </source>
</reference>
<organism evidence="1 2">
    <name type="scientific">Cellulomonas gelida</name>
    <dbReference type="NCBI Taxonomy" id="1712"/>
    <lineage>
        <taxon>Bacteria</taxon>
        <taxon>Bacillati</taxon>
        <taxon>Actinomycetota</taxon>
        <taxon>Actinomycetes</taxon>
        <taxon>Micrococcales</taxon>
        <taxon>Cellulomonadaceae</taxon>
        <taxon>Cellulomonas</taxon>
    </lineage>
</organism>
<evidence type="ECO:0000313" key="2">
    <source>
        <dbReference type="Proteomes" id="UP000320461"/>
    </source>
</evidence>
<proteinExistence type="predicted"/>
<dbReference type="AlphaFoldDB" id="A0A4Y3KLI1"/>
<protein>
    <submittedName>
        <fullName evidence="1">Uncharacterized protein</fullName>
    </submittedName>
</protein>
<keyword evidence="2" id="KW-1185">Reference proteome</keyword>
<sequence>MRAMMSGAIGAWEHRVVEPRSSVSSVRSRDSGENRPTCRRCGKDVVANAASFDVFEQMHYTCFHYAFEHLGDPDVECRAGGCPAAGISVGSLAERMGPVDIAAAGNTLVPAVLALRRLHFDVSQDAERWVARFGRARFIADDPVTLLGLVKLAETRTPWRATDSEIDEVLGEFDL</sequence>
<accession>A0A4Y3KLI1</accession>
<comment type="caution">
    <text evidence="1">The sequence shown here is derived from an EMBL/GenBank/DDBJ whole genome shotgun (WGS) entry which is preliminary data.</text>
</comment>
<dbReference type="Proteomes" id="UP000320461">
    <property type="component" value="Unassembled WGS sequence"/>
</dbReference>